<name>A0A2H0RN46_9BACT</name>
<evidence type="ECO:0000313" key="3">
    <source>
        <dbReference type="EMBL" id="PIR47866.1"/>
    </source>
</evidence>
<evidence type="ECO:0000313" key="4">
    <source>
        <dbReference type="Proteomes" id="UP000230084"/>
    </source>
</evidence>
<dbReference type="InterPro" id="IPR018911">
    <property type="entry name" value="Gmad2_Ig-like_dom"/>
</dbReference>
<proteinExistence type="predicted"/>
<reference evidence="3 4" key="1">
    <citation type="submission" date="2017-09" db="EMBL/GenBank/DDBJ databases">
        <title>Depth-based differentiation of microbial function through sediment-hosted aquifers and enrichment of novel symbionts in the deep terrestrial subsurface.</title>
        <authorList>
            <person name="Probst A.J."/>
            <person name="Ladd B."/>
            <person name="Jarett J.K."/>
            <person name="Geller-Mcgrath D.E."/>
            <person name="Sieber C.M."/>
            <person name="Emerson J.B."/>
            <person name="Anantharaman K."/>
            <person name="Thomas B.C."/>
            <person name="Malmstrom R."/>
            <person name="Stieglmeier M."/>
            <person name="Klingl A."/>
            <person name="Woyke T."/>
            <person name="Ryan C.M."/>
            <person name="Banfield J.F."/>
        </authorList>
    </citation>
    <scope>NUCLEOTIDE SEQUENCE [LARGE SCALE GENOMIC DNA]</scope>
    <source>
        <strain evidence="3">CG10_big_fil_rev_8_21_14_0_10_50_16</strain>
    </source>
</reference>
<protein>
    <recommendedName>
        <fullName evidence="2">Bacterial spore germination immunoglobulin-like domain-containing protein</fullName>
    </recommendedName>
</protein>
<feature type="transmembrane region" description="Helical" evidence="1">
    <location>
        <begin position="9"/>
        <end position="31"/>
    </location>
</feature>
<evidence type="ECO:0000259" key="2">
    <source>
        <dbReference type="Pfam" id="PF10648"/>
    </source>
</evidence>
<keyword evidence="1" id="KW-1133">Transmembrane helix</keyword>
<dbReference type="Proteomes" id="UP000230084">
    <property type="component" value="Unassembled WGS sequence"/>
</dbReference>
<sequence length="161" mass="18147">MKKIAPHNWLIGIAVFWVLVIAGGVGLGFYYQSFPEHNPQTPTTDQTYAFSSNKQETLYLTDLEPEQVIENPVKVTGEVSGTWYFEASFPVVLVNWDGLIIAEGVATAQSDWMTEELVPFTAILEFEMPTLYNRGALILKKDNPSGIPEYDDALEIPVRFW</sequence>
<organism evidence="3 4">
    <name type="scientific">Candidatus Uhrbacteria bacterium CG10_big_fil_rev_8_21_14_0_10_50_16</name>
    <dbReference type="NCBI Taxonomy" id="1975039"/>
    <lineage>
        <taxon>Bacteria</taxon>
        <taxon>Candidatus Uhriibacteriota</taxon>
    </lineage>
</organism>
<keyword evidence="1" id="KW-0472">Membrane</keyword>
<comment type="caution">
    <text evidence="3">The sequence shown here is derived from an EMBL/GenBank/DDBJ whole genome shotgun (WGS) entry which is preliminary data.</text>
</comment>
<dbReference type="EMBL" id="PCYM01000001">
    <property type="protein sequence ID" value="PIR47866.1"/>
    <property type="molecule type" value="Genomic_DNA"/>
</dbReference>
<evidence type="ECO:0000256" key="1">
    <source>
        <dbReference type="SAM" id="Phobius"/>
    </source>
</evidence>
<feature type="domain" description="Bacterial spore germination immunoglobulin-like" evidence="2">
    <location>
        <begin position="64"/>
        <end position="144"/>
    </location>
</feature>
<dbReference type="AlphaFoldDB" id="A0A2H0RN46"/>
<accession>A0A2H0RN46</accession>
<dbReference type="Pfam" id="PF10648">
    <property type="entry name" value="Gmad2"/>
    <property type="match status" value="1"/>
</dbReference>
<keyword evidence="1" id="KW-0812">Transmembrane</keyword>
<gene>
    <name evidence="3" type="ORF">COV06_00490</name>
</gene>